<evidence type="ECO:0000256" key="1">
    <source>
        <dbReference type="ARBA" id="ARBA00044755"/>
    </source>
</evidence>
<proteinExistence type="inferred from homology"/>
<keyword evidence="4" id="KW-1185">Reference proteome</keyword>
<dbReference type="PANTHER" id="PTHR35024">
    <property type="entry name" value="HYPOTHETICAL CYTOSOLIC PROTEIN"/>
    <property type="match status" value="1"/>
</dbReference>
<evidence type="ECO:0000313" key="3">
    <source>
        <dbReference type="EMBL" id="MBK5897316.1"/>
    </source>
</evidence>
<dbReference type="RefSeq" id="WP_208428809.1">
    <property type="nucleotide sequence ID" value="NZ_JAEPRJ010000001.1"/>
</dbReference>
<protein>
    <submittedName>
        <fullName evidence="3">Polymer-forming cytoskeletal protein</fullName>
    </submittedName>
</protein>
<comment type="similarity">
    <text evidence="1">Belongs to the bactofilin family.</text>
</comment>
<organism evidence="3 4">
    <name type="scientific">Catonella massiliensis</name>
    <dbReference type="NCBI Taxonomy" id="2799636"/>
    <lineage>
        <taxon>Bacteria</taxon>
        <taxon>Bacillati</taxon>
        <taxon>Bacillota</taxon>
        <taxon>Clostridia</taxon>
        <taxon>Lachnospirales</taxon>
        <taxon>Lachnospiraceae</taxon>
        <taxon>Catonella</taxon>
    </lineage>
</organism>
<reference evidence="3 4" key="1">
    <citation type="submission" date="2021-01" db="EMBL/GenBank/DDBJ databases">
        <title>Isolation and description of Catonella massiliensis sp. nov., a novel Catonella species, isolated from a stable periodontitis subject.</title>
        <authorList>
            <person name="Antezack A."/>
            <person name="Boxberger M."/>
            <person name="La Scola B."/>
            <person name="Monnet-Corti V."/>
        </authorList>
    </citation>
    <scope>NUCLEOTIDE SEQUENCE [LARGE SCALE GENOMIC DNA]</scope>
    <source>
        <strain evidence="3 4">Marseille-Q4567</strain>
    </source>
</reference>
<accession>A0ABS1IZK1</accession>
<dbReference type="PANTHER" id="PTHR35024:SF4">
    <property type="entry name" value="POLYMER-FORMING CYTOSKELETAL PROTEIN"/>
    <property type="match status" value="1"/>
</dbReference>
<dbReference type="Proteomes" id="UP000604730">
    <property type="component" value="Unassembled WGS sequence"/>
</dbReference>
<dbReference type="Pfam" id="PF04519">
    <property type="entry name" value="Bactofilin"/>
    <property type="match status" value="1"/>
</dbReference>
<dbReference type="InterPro" id="IPR007607">
    <property type="entry name" value="BacA/B"/>
</dbReference>
<name>A0ABS1IZK1_9FIRM</name>
<evidence type="ECO:0000313" key="4">
    <source>
        <dbReference type="Proteomes" id="UP000604730"/>
    </source>
</evidence>
<dbReference type="EMBL" id="JAEPRJ010000001">
    <property type="protein sequence ID" value="MBK5897316.1"/>
    <property type="molecule type" value="Genomic_DNA"/>
</dbReference>
<comment type="caution">
    <text evidence="3">The sequence shown here is derived from an EMBL/GenBank/DDBJ whole genome shotgun (WGS) entry which is preliminary data.</text>
</comment>
<feature type="compositionally biased region" description="Polar residues" evidence="2">
    <location>
        <begin position="24"/>
        <end position="33"/>
    </location>
</feature>
<sequence length="283" mass="29557">MSFFKDLKEDVGVMGDFENDDNQMVDTLSGSSSDDFDEFNLSEEDALGVDDDMIEKMQDEDSLNLENEEVAAEDNVYSEPEYQETAYVEESEPETTDEEETFPATENNLYTGDIGADTVTVESHPGEIAESDGSTTVISKGTVIQGSIVSDGSLDVYGTVNGDISCLGKLSISGAVKGKSSAAEVYLHTNKLDGGITSKGCVKIAAGTVVIGDIAASSCVVAGAVKGNLDVNGPVVVDSTAVIKGNISSKGIQINSGAVIDGFCALPYASVDIDSFFGDEVDA</sequence>
<feature type="region of interest" description="Disordered" evidence="2">
    <location>
        <begin position="14"/>
        <end position="38"/>
    </location>
</feature>
<evidence type="ECO:0000256" key="2">
    <source>
        <dbReference type="SAM" id="MobiDB-lite"/>
    </source>
</evidence>
<gene>
    <name evidence="3" type="ORF">JJN12_05865</name>
</gene>